<dbReference type="GO" id="GO:0008168">
    <property type="term" value="F:methyltransferase activity"/>
    <property type="evidence" value="ECO:0007669"/>
    <property type="project" value="UniProtKB-KW"/>
</dbReference>
<comment type="catalytic activity">
    <reaction evidence="7">
        <text>4-(3-methylbut-2-enyl)-L-tryptophan + S-adenosyl-L-methionine = 4-(3-methylbut-2-enyl)-L-abrine + S-adenosyl-L-homocysteine + H(+)</text>
        <dbReference type="Rhea" id="RHEA:34435"/>
        <dbReference type="ChEBI" id="CHEBI:15378"/>
        <dbReference type="ChEBI" id="CHEBI:57856"/>
        <dbReference type="ChEBI" id="CHEBI:58209"/>
        <dbReference type="ChEBI" id="CHEBI:59789"/>
        <dbReference type="ChEBI" id="CHEBI:67248"/>
        <dbReference type="EC" id="2.1.1.261"/>
    </reaction>
</comment>
<dbReference type="InterPro" id="IPR017805">
    <property type="entry name" value="SAM_MeTrfase_EasF-type_put"/>
</dbReference>
<reference evidence="9 10" key="1">
    <citation type="submission" date="2020-04" db="EMBL/GenBank/DDBJ databases">
        <authorList>
            <person name="Zhang R."/>
            <person name="Schippers A."/>
        </authorList>
    </citation>
    <scope>NUCLEOTIDE SEQUENCE [LARGE SCALE GENOMIC DNA]</scope>
    <source>
        <strain evidence="9 10">DSM 109850</strain>
    </source>
</reference>
<keyword evidence="4 9" id="KW-0489">Methyltransferase</keyword>
<evidence type="ECO:0000313" key="10">
    <source>
        <dbReference type="Proteomes" id="UP000533476"/>
    </source>
</evidence>
<evidence type="ECO:0000256" key="4">
    <source>
        <dbReference type="ARBA" id="ARBA00022603"/>
    </source>
</evidence>
<dbReference type="RefSeq" id="WP_169098804.1">
    <property type="nucleotide sequence ID" value="NZ_JABBVZ010000023.1"/>
</dbReference>
<keyword evidence="5 9" id="KW-0808">Transferase</keyword>
<name>A0A7Y0L3L4_9FIRM</name>
<evidence type="ECO:0000256" key="5">
    <source>
        <dbReference type="ARBA" id="ARBA00022679"/>
    </source>
</evidence>
<dbReference type="InterPro" id="IPR035094">
    <property type="entry name" value="EgtD"/>
</dbReference>
<protein>
    <recommendedName>
        <fullName evidence="6">4-dimethylallyltryptophan N-methyltransferase</fullName>
        <ecNumber evidence="6">2.1.1.261</ecNumber>
    </recommendedName>
</protein>
<dbReference type="EMBL" id="JABBVZ010000023">
    <property type="protein sequence ID" value="NMP22468.1"/>
    <property type="molecule type" value="Genomic_DNA"/>
</dbReference>
<evidence type="ECO:0000313" key="9">
    <source>
        <dbReference type="EMBL" id="NMP22468.1"/>
    </source>
</evidence>
<dbReference type="GO" id="GO:0009820">
    <property type="term" value="P:alkaloid metabolic process"/>
    <property type="evidence" value="ECO:0007669"/>
    <property type="project" value="UniProtKB-KW"/>
</dbReference>
<evidence type="ECO:0000256" key="7">
    <source>
        <dbReference type="ARBA" id="ARBA00049425"/>
    </source>
</evidence>
<dbReference type="CDD" id="cd02440">
    <property type="entry name" value="AdoMet_MTases"/>
    <property type="match status" value="1"/>
</dbReference>
<evidence type="ECO:0000259" key="8">
    <source>
        <dbReference type="Pfam" id="PF10017"/>
    </source>
</evidence>
<dbReference type="EC" id="2.1.1.261" evidence="6"/>
<evidence type="ECO:0000256" key="1">
    <source>
        <dbReference type="ARBA" id="ARBA00005107"/>
    </source>
</evidence>
<dbReference type="PANTHER" id="PTHR43397:SF1">
    <property type="entry name" value="ERGOTHIONEINE BIOSYNTHESIS PROTEIN 1"/>
    <property type="match status" value="1"/>
</dbReference>
<dbReference type="Pfam" id="PF10017">
    <property type="entry name" value="Methyltransf_33"/>
    <property type="match status" value="1"/>
</dbReference>
<dbReference type="Proteomes" id="UP000533476">
    <property type="component" value="Unassembled WGS sequence"/>
</dbReference>
<comment type="caution">
    <text evidence="9">The sequence shown here is derived from an EMBL/GenBank/DDBJ whole genome shotgun (WGS) entry which is preliminary data.</text>
</comment>
<dbReference type="InterPro" id="IPR019257">
    <property type="entry name" value="MeTrfase_dom"/>
</dbReference>
<dbReference type="InterPro" id="IPR051128">
    <property type="entry name" value="EgtD_Methyltrsf_superfamily"/>
</dbReference>
<comment type="subunit">
    <text evidence="2">Homodimer.</text>
</comment>
<dbReference type="NCBIfam" id="TIGR03439">
    <property type="entry name" value="methyl_EasF"/>
    <property type="match status" value="1"/>
</dbReference>
<dbReference type="PANTHER" id="PTHR43397">
    <property type="entry name" value="ERGOTHIONEINE BIOSYNTHESIS PROTEIN 1"/>
    <property type="match status" value="1"/>
</dbReference>
<dbReference type="InterPro" id="IPR029063">
    <property type="entry name" value="SAM-dependent_MTases_sf"/>
</dbReference>
<dbReference type="SUPFAM" id="SSF53335">
    <property type="entry name" value="S-adenosyl-L-methionine-dependent methyltransferases"/>
    <property type="match status" value="1"/>
</dbReference>
<keyword evidence="10" id="KW-1185">Reference proteome</keyword>
<evidence type="ECO:0000256" key="2">
    <source>
        <dbReference type="ARBA" id="ARBA00011738"/>
    </source>
</evidence>
<accession>A0A7Y0L3L4</accession>
<gene>
    <name evidence="9" type="primary">egtD</name>
    <name evidence="9" type="ORF">HIJ39_08895</name>
</gene>
<dbReference type="AlphaFoldDB" id="A0A7Y0L3L4"/>
<evidence type="ECO:0000256" key="6">
    <source>
        <dbReference type="ARBA" id="ARBA00039094"/>
    </source>
</evidence>
<dbReference type="GO" id="GO:0032259">
    <property type="term" value="P:methylation"/>
    <property type="evidence" value="ECO:0007669"/>
    <property type="project" value="UniProtKB-KW"/>
</dbReference>
<dbReference type="NCBIfam" id="TIGR03438">
    <property type="entry name" value="egtD_ergothio"/>
    <property type="match status" value="1"/>
</dbReference>
<feature type="domain" description="Histidine-specific methyltransferase SAM-dependent" evidence="8">
    <location>
        <begin position="12"/>
        <end position="308"/>
    </location>
</feature>
<evidence type="ECO:0000256" key="3">
    <source>
        <dbReference type="ARBA" id="ARBA00022589"/>
    </source>
</evidence>
<dbReference type="InterPro" id="IPR017804">
    <property type="entry name" value="MeTrfase_EgtD-like"/>
</dbReference>
<dbReference type="Gene3D" id="3.40.50.150">
    <property type="entry name" value="Vaccinia Virus protein VP39"/>
    <property type="match status" value="1"/>
</dbReference>
<comment type="pathway">
    <text evidence="1">Alkaloid biosynthesis; ergot alkaloid biosynthesis.</text>
</comment>
<dbReference type="PIRSF" id="PIRSF018005">
    <property type="entry name" value="UCP018005"/>
    <property type="match status" value="1"/>
</dbReference>
<organism evidence="9 10">
    <name type="scientific">Sulfobacillus harzensis</name>
    <dbReference type="NCBI Taxonomy" id="2729629"/>
    <lineage>
        <taxon>Bacteria</taxon>
        <taxon>Bacillati</taxon>
        <taxon>Bacillota</taxon>
        <taxon>Clostridia</taxon>
        <taxon>Eubacteriales</taxon>
        <taxon>Clostridiales Family XVII. Incertae Sedis</taxon>
        <taxon>Sulfobacillus</taxon>
    </lineage>
</organism>
<proteinExistence type="predicted"/>
<sequence>MAKPDMLSGQWQAVYEGLCERPPRLNPKWFYDARGSALFDAITRQPEYYPTRAEEEILASQGDSIARWIGPDAQVAELGAGNGEKAVMLLRHLERPRSYVPTDISSASLEAAVHRIRQAYAGLTVEAVAADFFDGLPWPETLSEEGRCLVFFGSTIGNMEPAEAENWLRRLRRSLKPGEHFLIGVDLKKDPAILNRAYNDAAGITARFNLNALVHLNRVLGAGFHPERWHHQAGYNAERGRVEMYLVATEPERIRVGEHEISFRPGDRIHTENSYKYTIEEFHQMSRRAGYRIDAVWTDPRKWFSLHGISVE</sequence>
<keyword evidence="3" id="KW-0017">Alkaloid metabolism</keyword>